<proteinExistence type="predicted"/>
<keyword evidence="8" id="KW-1185">Reference proteome</keyword>
<dbReference type="PROSITE" id="PS50835">
    <property type="entry name" value="IG_LIKE"/>
    <property type="match status" value="2"/>
</dbReference>
<evidence type="ECO:0000313" key="9">
    <source>
        <dbReference type="WBParaSite" id="NBR_0000070601-mRNA-1"/>
    </source>
</evidence>
<name>A0A0N4XDV4_NIPBR</name>
<dbReference type="InterPro" id="IPR036179">
    <property type="entry name" value="Ig-like_dom_sf"/>
</dbReference>
<dbReference type="PANTHER" id="PTHR45842:SF21">
    <property type="entry name" value="IG-LIKE DOMAIN-CONTAINING PROTEIN"/>
    <property type="match status" value="1"/>
</dbReference>
<keyword evidence="4" id="KW-1015">Disulfide bond</keyword>
<dbReference type="PANTHER" id="PTHR45842">
    <property type="entry name" value="SYNAPTIC ADHESION-LIKE MOLECULE SALM"/>
    <property type="match status" value="1"/>
</dbReference>
<dbReference type="FunFam" id="2.60.40.10:FF:000032">
    <property type="entry name" value="palladin isoform X1"/>
    <property type="match status" value="1"/>
</dbReference>
<dbReference type="InterPro" id="IPR013098">
    <property type="entry name" value="Ig_I-set"/>
</dbReference>
<evidence type="ECO:0000256" key="5">
    <source>
        <dbReference type="ARBA" id="ARBA00023319"/>
    </source>
</evidence>
<evidence type="ECO:0000256" key="4">
    <source>
        <dbReference type="ARBA" id="ARBA00023157"/>
    </source>
</evidence>
<evidence type="ECO:0000259" key="6">
    <source>
        <dbReference type="PROSITE" id="PS50835"/>
    </source>
</evidence>
<dbReference type="Pfam" id="PF07679">
    <property type="entry name" value="I-set"/>
    <property type="match status" value="2"/>
</dbReference>
<keyword evidence="5" id="KW-0393">Immunoglobulin domain</keyword>
<dbReference type="AlphaFoldDB" id="A0A0N4XDV4"/>
<accession>A0A0N4XDV4</accession>
<dbReference type="SMART" id="SM00408">
    <property type="entry name" value="IGc2"/>
    <property type="match status" value="2"/>
</dbReference>
<keyword evidence="3" id="KW-0677">Repeat</keyword>
<dbReference type="InterPro" id="IPR007110">
    <property type="entry name" value="Ig-like_dom"/>
</dbReference>
<keyword evidence="2" id="KW-0732">Signal</keyword>
<dbReference type="SUPFAM" id="SSF48726">
    <property type="entry name" value="Immunoglobulin"/>
    <property type="match status" value="2"/>
</dbReference>
<dbReference type="InterPro" id="IPR003598">
    <property type="entry name" value="Ig_sub2"/>
</dbReference>
<dbReference type="Proteomes" id="UP000271162">
    <property type="component" value="Unassembled WGS sequence"/>
</dbReference>
<feature type="domain" description="Ig-like" evidence="6">
    <location>
        <begin position="462"/>
        <end position="551"/>
    </location>
</feature>
<dbReference type="SMART" id="SM00409">
    <property type="entry name" value="IG"/>
    <property type="match status" value="2"/>
</dbReference>
<reference evidence="9" key="1">
    <citation type="submission" date="2017-02" db="UniProtKB">
        <authorList>
            <consortium name="WormBaseParasite"/>
        </authorList>
    </citation>
    <scope>IDENTIFICATION</scope>
</reference>
<dbReference type="WBParaSite" id="NBR_0000070601-mRNA-1">
    <property type="protein sequence ID" value="NBR_0000070601-mRNA-1"/>
    <property type="gene ID" value="NBR_0000070601"/>
</dbReference>
<sequence>MHKLDLRLNLISSLTPSDVAALSQTRIVDLSRNFIKEWPKLKEKIGGNVTSLVEKLSSSFHIIQILNIILFRDISKNLIRALPSLAFHNLRSLRNLTLAKNEIFRLEDGVFFGCDSLAVLNMSRNHIRTVSDGWLFGLAGLQKLDLGHNHIASFDANTWKQCSDLRWLSLHRNQLQFLPSGAFRLLGRLKYLRLSGNGIESFHKTAMTGLENLNELDLSSNSLAAWLEDNAMLYNTTMPFLKALKFSDNQLRVIPSRTFERFPALESLDLTDNPITTIHRGAFTPLHLHLDTSALLCDCHLAWFSSWFVSSRLSRRTVHTRCAHPIPLSGIDVFAIDSNNLTCVDDSPRARIFEHPPASVTTLVGGQARFTCTGFGHAPLHVEWRVIENGRPRTLVPDSTTIMNVNHSAKINETINGQELANAELVLLDVSLDDRAEYQCVIRNRFAAEHSIRSVLKIYQVPVFTNEPDDMSLLVGQNAKIMCAATGIPPPVIKWSKDGGATFPAALQHRLFVRPNDDHLYVVNVTVEDQGVYTCHAVNDAGAIQASATLRIFVWYLFTRPWKDGGYQCGCQQRLLPLHHPRPPQSQMVWRF</sequence>
<dbReference type="Gene3D" id="3.80.10.10">
    <property type="entry name" value="Ribonuclease Inhibitor"/>
    <property type="match status" value="3"/>
</dbReference>
<dbReference type="STRING" id="27835.A0A0N4XDV4"/>
<dbReference type="InterPro" id="IPR013783">
    <property type="entry name" value="Ig-like_fold"/>
</dbReference>
<evidence type="ECO:0000256" key="1">
    <source>
        <dbReference type="ARBA" id="ARBA00022614"/>
    </source>
</evidence>
<dbReference type="InterPro" id="IPR003591">
    <property type="entry name" value="Leu-rich_rpt_typical-subtyp"/>
</dbReference>
<gene>
    <name evidence="7" type="ORF">NBR_LOCUS707</name>
</gene>
<reference evidence="7 8" key="2">
    <citation type="submission" date="2018-11" db="EMBL/GenBank/DDBJ databases">
        <authorList>
            <consortium name="Pathogen Informatics"/>
        </authorList>
    </citation>
    <scope>NUCLEOTIDE SEQUENCE [LARGE SCALE GENOMIC DNA]</scope>
</reference>
<evidence type="ECO:0000256" key="2">
    <source>
        <dbReference type="ARBA" id="ARBA00022729"/>
    </source>
</evidence>
<dbReference type="Pfam" id="PF13855">
    <property type="entry name" value="LRR_8"/>
    <property type="match status" value="3"/>
</dbReference>
<dbReference type="InterPro" id="IPR050467">
    <property type="entry name" value="LRFN"/>
</dbReference>
<keyword evidence="1" id="KW-0433">Leucine-rich repeat</keyword>
<dbReference type="InterPro" id="IPR001611">
    <property type="entry name" value="Leu-rich_rpt"/>
</dbReference>
<dbReference type="SMART" id="SM00369">
    <property type="entry name" value="LRR_TYP"/>
    <property type="match status" value="8"/>
</dbReference>
<dbReference type="OMA" id="NIHESTF"/>
<feature type="domain" description="Ig-like" evidence="6">
    <location>
        <begin position="348"/>
        <end position="456"/>
    </location>
</feature>
<protein>
    <submittedName>
        <fullName evidence="9">Ig-like domain-containing protein</fullName>
    </submittedName>
</protein>
<dbReference type="InterPro" id="IPR003599">
    <property type="entry name" value="Ig_sub"/>
</dbReference>
<dbReference type="EMBL" id="UYSL01000371">
    <property type="protein sequence ID" value="VDL63633.1"/>
    <property type="molecule type" value="Genomic_DNA"/>
</dbReference>
<evidence type="ECO:0000256" key="3">
    <source>
        <dbReference type="ARBA" id="ARBA00022737"/>
    </source>
</evidence>
<organism evidence="9">
    <name type="scientific">Nippostrongylus brasiliensis</name>
    <name type="common">Rat hookworm</name>
    <dbReference type="NCBI Taxonomy" id="27835"/>
    <lineage>
        <taxon>Eukaryota</taxon>
        <taxon>Metazoa</taxon>
        <taxon>Ecdysozoa</taxon>
        <taxon>Nematoda</taxon>
        <taxon>Chromadorea</taxon>
        <taxon>Rhabditida</taxon>
        <taxon>Rhabditina</taxon>
        <taxon>Rhabditomorpha</taxon>
        <taxon>Strongyloidea</taxon>
        <taxon>Heligmosomidae</taxon>
        <taxon>Nippostrongylus</taxon>
    </lineage>
</organism>
<dbReference type="Gene3D" id="2.60.40.10">
    <property type="entry name" value="Immunoglobulins"/>
    <property type="match status" value="2"/>
</dbReference>
<evidence type="ECO:0000313" key="8">
    <source>
        <dbReference type="Proteomes" id="UP000271162"/>
    </source>
</evidence>
<dbReference type="InterPro" id="IPR032675">
    <property type="entry name" value="LRR_dom_sf"/>
</dbReference>
<dbReference type="SUPFAM" id="SSF52058">
    <property type="entry name" value="L domain-like"/>
    <property type="match status" value="1"/>
</dbReference>
<evidence type="ECO:0000313" key="7">
    <source>
        <dbReference type="EMBL" id="VDL63633.1"/>
    </source>
</evidence>